<dbReference type="InterPro" id="IPR000653">
    <property type="entry name" value="DegT/StrS_aminotransferase"/>
</dbReference>
<dbReference type="EMBL" id="JAEHFX010000001">
    <property type="protein sequence ID" value="MBK0401728.1"/>
    <property type="molecule type" value="Genomic_DNA"/>
</dbReference>
<dbReference type="Gene3D" id="3.40.640.10">
    <property type="entry name" value="Type I PLP-dependent aspartate aminotransferase-like (Major domain)"/>
    <property type="match status" value="1"/>
</dbReference>
<dbReference type="PANTHER" id="PTHR30244">
    <property type="entry name" value="TRANSAMINASE"/>
    <property type="match status" value="1"/>
</dbReference>
<name>A0ABS1BX60_9BACT</name>
<dbReference type="Proteomes" id="UP000644147">
    <property type="component" value="Unassembled WGS sequence"/>
</dbReference>
<keyword evidence="5" id="KW-1185">Reference proteome</keyword>
<dbReference type="GO" id="GO:0008483">
    <property type="term" value="F:transaminase activity"/>
    <property type="evidence" value="ECO:0007669"/>
    <property type="project" value="UniProtKB-KW"/>
</dbReference>
<organism evidence="4 5">
    <name type="scientific">Adhaeribacter terrigena</name>
    <dbReference type="NCBI Taxonomy" id="2793070"/>
    <lineage>
        <taxon>Bacteria</taxon>
        <taxon>Pseudomonadati</taxon>
        <taxon>Bacteroidota</taxon>
        <taxon>Cytophagia</taxon>
        <taxon>Cytophagales</taxon>
        <taxon>Hymenobacteraceae</taxon>
        <taxon>Adhaeribacter</taxon>
    </lineage>
</organism>
<accession>A0ABS1BX60</accession>
<comment type="caution">
    <text evidence="4">The sequence shown here is derived from an EMBL/GenBank/DDBJ whole genome shotgun (WGS) entry which is preliminary data.</text>
</comment>
<dbReference type="PANTHER" id="PTHR30244:SF36">
    <property type="entry name" value="3-OXO-GLUCOSE-6-PHOSPHATE:GLUTAMATE AMINOTRANSFERASE"/>
    <property type="match status" value="1"/>
</dbReference>
<dbReference type="CDD" id="cd00616">
    <property type="entry name" value="AHBA_syn"/>
    <property type="match status" value="1"/>
</dbReference>
<comment type="similarity">
    <text evidence="2 3">Belongs to the DegT/DnrJ/EryC1 family.</text>
</comment>
<dbReference type="RefSeq" id="WP_200504343.1">
    <property type="nucleotide sequence ID" value="NZ_JAEHFX010000001.1"/>
</dbReference>
<dbReference type="Gene3D" id="3.90.1150.10">
    <property type="entry name" value="Aspartate Aminotransferase, domain 1"/>
    <property type="match status" value="1"/>
</dbReference>
<keyword evidence="4" id="KW-0032">Aminotransferase</keyword>
<protein>
    <submittedName>
        <fullName evidence="4">DegT/DnrJ/EryC1/StrS family aminotransferase</fullName>
    </submittedName>
</protein>
<dbReference type="PIRSF" id="PIRSF000390">
    <property type="entry name" value="PLP_StrS"/>
    <property type="match status" value="1"/>
</dbReference>
<dbReference type="SUPFAM" id="SSF53383">
    <property type="entry name" value="PLP-dependent transferases"/>
    <property type="match status" value="1"/>
</dbReference>
<gene>
    <name evidence="4" type="ORF">I5M27_01950</name>
</gene>
<proteinExistence type="inferred from homology"/>
<evidence type="ECO:0000313" key="4">
    <source>
        <dbReference type="EMBL" id="MBK0401728.1"/>
    </source>
</evidence>
<dbReference type="InterPro" id="IPR015422">
    <property type="entry name" value="PyrdxlP-dep_Trfase_small"/>
</dbReference>
<dbReference type="InterPro" id="IPR015424">
    <property type="entry name" value="PyrdxlP-dep_Trfase"/>
</dbReference>
<evidence type="ECO:0000256" key="1">
    <source>
        <dbReference type="ARBA" id="ARBA00022898"/>
    </source>
</evidence>
<sequence length="368" mass="41343">MKIPFLDFEPMNRQMREEVLEAMARVFDSKNYILGPEVEKFEANYAAFNQTRYCIGVGNGLDALRICLMCLEIGPGDEVIVPSNTYIATWLAVSLVGATPVPVEPRIDTYNIDPTLIEAAITPRTKAIIPVHLYGQACEMDTIMKIAKEHNLFVVEDHAQSQGAAFKGILTGNFGHINATSFYPTKNLGALGDAGAIITDDAELARKARMFRNYGSEKKYYNEVIGLNSRLDELQAAILNVKLKYLAYWNAERQKIAALYNQELDGMQGIITPKIAEGATHVYHLYAIQMNDRDKMKDNLAFRDIQTMVHYPLPPHLQAAYRESGYKPGEFPIAEGLAKTYLSLPIYPGLQEDQVKKVCKTIIFFFKL</sequence>
<reference evidence="4 5" key="1">
    <citation type="submission" date="2020-12" db="EMBL/GenBank/DDBJ databases">
        <title>Bacterial novel species Adhaeribacter sp. BT258 isolated from soil.</title>
        <authorList>
            <person name="Jung H.-Y."/>
        </authorList>
    </citation>
    <scope>NUCLEOTIDE SEQUENCE [LARGE SCALE GENOMIC DNA]</scope>
    <source>
        <strain evidence="4 5">BT258</strain>
    </source>
</reference>
<evidence type="ECO:0000256" key="3">
    <source>
        <dbReference type="RuleBase" id="RU004508"/>
    </source>
</evidence>
<dbReference type="Pfam" id="PF01041">
    <property type="entry name" value="DegT_DnrJ_EryC1"/>
    <property type="match status" value="1"/>
</dbReference>
<keyword evidence="4" id="KW-0808">Transferase</keyword>
<evidence type="ECO:0000313" key="5">
    <source>
        <dbReference type="Proteomes" id="UP000644147"/>
    </source>
</evidence>
<keyword evidence="1 3" id="KW-0663">Pyridoxal phosphate</keyword>
<dbReference type="InterPro" id="IPR015421">
    <property type="entry name" value="PyrdxlP-dep_Trfase_major"/>
</dbReference>
<evidence type="ECO:0000256" key="2">
    <source>
        <dbReference type="ARBA" id="ARBA00037999"/>
    </source>
</evidence>